<dbReference type="KEGG" id="kphy:AOZ06_46065"/>
<sequence>MTLQLGFTNDPKALVPGKPEQFGPTIDGLNKIGNAMRRAGDGLSKLDTAEHWSGPAGDAFRERFDSRPELWTRYGQVLNDVAGALEPYRDALSEAQRKAAESIALYNRAQQQTDQARAAYEDDVAQRRYNVVTLGEIADIPPFADPAAGEKNRAQKILDDARAQLAKAADTWHYRIAELRDRLPEEPGWLARRGMDLVDGLSTMATQTFEILDGAASAVAGMAQMVRMVNPFDPYNITHPKEYAENLGTVASGIGHAVTHPVDTVKAMVQWDTWKDSPGRAIGNLLPDIVLGAATGGGGVAARGALGAAKNMVDDVLGTGTKAATRHADDVVEAPRPPAPQGPPPEWGPFGPRGSDVDAPSISDRMNPQTEPPPTRTHPEDWDYPQDPFRPGPDDYHDAPSHEQPPHHAEPPEPQRPEPMSRDELRDPDYQAGESDHAAYREQYGHQNGEARILDEIRARNPEAQRIPDEELLAIDRYMGADSQPINKSLWDDDPAGLAQHDPAIRNATSGMNRLDDYVGTVRRGIEVGSDNMAELIQRYEPGTEVRERGFTSTDTAHPYSGNVQFVIESHTGKDISWMRDPHGGQHEVAFPPHNKFYVESAGWNPITQKYEIKLIDRGK</sequence>
<feature type="compositionally biased region" description="Pro residues" evidence="1">
    <location>
        <begin position="335"/>
        <end position="347"/>
    </location>
</feature>
<dbReference type="RefSeq" id="WP_054295144.1">
    <property type="nucleotide sequence ID" value="NZ_CP012752.1"/>
</dbReference>
<feature type="compositionally biased region" description="Basic and acidic residues" evidence="1">
    <location>
        <begin position="392"/>
        <end position="434"/>
    </location>
</feature>
<dbReference type="PROSITE" id="PS51996">
    <property type="entry name" value="TR_MART"/>
    <property type="match status" value="1"/>
</dbReference>
<dbReference type="InterPro" id="IPR049082">
    <property type="entry name" value="T7SS_signal"/>
</dbReference>
<dbReference type="SUPFAM" id="SSF56399">
    <property type="entry name" value="ADP-ribosylation"/>
    <property type="match status" value="1"/>
</dbReference>
<keyword evidence="4" id="KW-1185">Reference proteome</keyword>
<dbReference type="EMBL" id="CP012752">
    <property type="protein sequence ID" value="ALG13255.1"/>
    <property type="molecule type" value="Genomic_DNA"/>
</dbReference>
<feature type="region of interest" description="Disordered" evidence="1">
    <location>
        <begin position="1"/>
        <end position="22"/>
    </location>
</feature>
<evidence type="ECO:0000256" key="1">
    <source>
        <dbReference type="SAM" id="MobiDB-lite"/>
    </source>
</evidence>
<evidence type="ECO:0000313" key="3">
    <source>
        <dbReference type="EMBL" id="ALG13255.1"/>
    </source>
</evidence>
<reference evidence="3 4" key="1">
    <citation type="submission" date="2015-07" db="EMBL/GenBank/DDBJ databases">
        <title>Genome sequencing of Kibdelosporangium phytohabitans.</title>
        <authorList>
            <person name="Qin S."/>
            <person name="Xing K."/>
        </authorList>
    </citation>
    <scope>NUCLEOTIDE SEQUENCE [LARGE SCALE GENOMIC DNA]</scope>
    <source>
        <strain evidence="3 4">KLBMP1111</strain>
    </source>
</reference>
<dbReference type="OrthoDB" id="5194739at2"/>
<proteinExistence type="predicted"/>
<gene>
    <name evidence="3" type="ORF">AOZ06_46065</name>
</gene>
<dbReference type="Pfam" id="PF21725">
    <property type="entry name" value="T7SS_signal"/>
    <property type="match status" value="1"/>
</dbReference>
<dbReference type="AlphaFoldDB" id="A0A0N7F551"/>
<dbReference type="Gene3D" id="3.90.176.10">
    <property type="entry name" value="Toxin ADP-ribosyltransferase, Chain A, domain 1"/>
    <property type="match status" value="1"/>
</dbReference>
<dbReference type="STRING" id="860235.AOZ06_46065"/>
<evidence type="ECO:0000259" key="2">
    <source>
        <dbReference type="Pfam" id="PF21725"/>
    </source>
</evidence>
<feature type="region of interest" description="Disordered" evidence="1">
    <location>
        <begin position="324"/>
        <end position="434"/>
    </location>
</feature>
<organism evidence="3 4">
    <name type="scientific">Kibdelosporangium phytohabitans</name>
    <dbReference type="NCBI Taxonomy" id="860235"/>
    <lineage>
        <taxon>Bacteria</taxon>
        <taxon>Bacillati</taxon>
        <taxon>Actinomycetota</taxon>
        <taxon>Actinomycetes</taxon>
        <taxon>Pseudonocardiales</taxon>
        <taxon>Pseudonocardiaceae</taxon>
        <taxon>Kibdelosporangium</taxon>
    </lineage>
</organism>
<protein>
    <recommendedName>
        <fullName evidence="2">Putative T7SS secretion signal domain-containing protein</fullName>
    </recommendedName>
</protein>
<name>A0A0N7F551_9PSEU</name>
<dbReference type="Proteomes" id="UP000063699">
    <property type="component" value="Chromosome"/>
</dbReference>
<evidence type="ECO:0000313" key="4">
    <source>
        <dbReference type="Proteomes" id="UP000063699"/>
    </source>
</evidence>
<feature type="domain" description="Putative T7SS secretion signal" evidence="2">
    <location>
        <begin position="4"/>
        <end position="187"/>
    </location>
</feature>
<accession>A0A0N7F551</accession>